<gene>
    <name evidence="1" type="ORF">CALFYP39_01395</name>
</gene>
<reference evidence="1" key="1">
    <citation type="submission" date="2019-11" db="EMBL/GenBank/DDBJ databases">
        <authorList>
            <person name="Feng L."/>
        </authorList>
    </citation>
    <scope>NUCLEOTIDE SEQUENCE</scope>
    <source>
        <strain evidence="1">CaerofaciensLFYP39</strain>
    </source>
</reference>
<proteinExistence type="predicted"/>
<evidence type="ECO:0000313" key="1">
    <source>
        <dbReference type="EMBL" id="VYU08838.1"/>
    </source>
</evidence>
<dbReference type="RefSeq" id="WP_156599415.1">
    <property type="nucleotide sequence ID" value="NZ_CACRTW010000021.1"/>
</dbReference>
<name>A0A6N3C1A8_9ACTN</name>
<dbReference type="AlphaFoldDB" id="A0A6N3C1A8"/>
<dbReference type="EMBL" id="CACRTW010000021">
    <property type="protein sequence ID" value="VYU08838.1"/>
    <property type="molecule type" value="Genomic_DNA"/>
</dbReference>
<organism evidence="1">
    <name type="scientific">Collinsella aerofaciens</name>
    <dbReference type="NCBI Taxonomy" id="74426"/>
    <lineage>
        <taxon>Bacteria</taxon>
        <taxon>Bacillati</taxon>
        <taxon>Actinomycetota</taxon>
        <taxon>Coriobacteriia</taxon>
        <taxon>Coriobacteriales</taxon>
        <taxon>Coriobacteriaceae</taxon>
        <taxon>Collinsella</taxon>
    </lineage>
</organism>
<accession>A0A6N3C1A8</accession>
<protein>
    <submittedName>
        <fullName evidence="1">Uncharacterized protein</fullName>
    </submittedName>
</protein>
<sequence>MFEFSQTRTVEGSIPFKKVNLIENEPNRPVGEAQLVFELYMPTELAGSKSNEGPAHSERHADLIRLASCIEPTAVKEQPFRASLFNVLDYAEQTGPLFGKHAIESVRDWANAAMAALIAMRIQEYLNGSCTIAKVSALERIEKSVVTCAANGSSFKIYTTILRAGGDYTNSFKSLPIVRKIESDAGYFYAFMFMIDEEESLVALNVLSFEHELTANDFSVLQAMFYMDEDSSLEISARLKVNNSEESFYVIDPQADIQERREELDDDDRDALTALVQALVISHLSGAHVDVFQGNESTGFLSFDSYLSWLWFDFSRKLSTVKIGYCEQCGRAYSLAGHRGVKRHYCSDRCKTDAKNERTRKETAKIRELFGTGASVRDIANEIERPAAYVRSQLNKWTKLKHDLDEDIESNGFDSSELLKRCTIEKLDLNNLLNAKRKSRFRISPSSSDSLSRSPVISSPSDWKIAHIRVSTIYVSNTHMSEACHVCRTPE</sequence>